<evidence type="ECO:0000256" key="12">
    <source>
        <dbReference type="PROSITE-ProRule" id="PRU01360"/>
    </source>
</evidence>
<keyword evidence="18" id="KW-1185">Reference proteome</keyword>
<keyword evidence="7" id="KW-0408">Iron</keyword>
<feature type="signal peptide" evidence="14">
    <location>
        <begin position="1"/>
        <end position="23"/>
    </location>
</feature>
<dbReference type="InterPro" id="IPR012910">
    <property type="entry name" value="Plug_dom"/>
</dbReference>
<evidence type="ECO:0000256" key="5">
    <source>
        <dbReference type="ARBA" id="ARBA00022692"/>
    </source>
</evidence>
<dbReference type="RefSeq" id="WP_189487099.1">
    <property type="nucleotide sequence ID" value="NZ_BMZB01000003.1"/>
</dbReference>
<dbReference type="GO" id="GO:0015344">
    <property type="term" value="F:siderophore uptake transmembrane transporter activity"/>
    <property type="evidence" value="ECO:0007669"/>
    <property type="project" value="TreeGrafter"/>
</dbReference>
<dbReference type="InterPro" id="IPR039426">
    <property type="entry name" value="TonB-dep_rcpt-like"/>
</dbReference>
<feature type="domain" description="TonB-dependent receptor plug" evidence="16">
    <location>
        <begin position="54"/>
        <end position="163"/>
    </location>
</feature>
<gene>
    <name evidence="17" type="ORF">GCM10011273_25240</name>
</gene>
<proteinExistence type="inferred from homology"/>
<evidence type="ECO:0000259" key="16">
    <source>
        <dbReference type="Pfam" id="PF07715"/>
    </source>
</evidence>
<keyword evidence="10 12" id="KW-0472">Membrane</keyword>
<keyword evidence="2 12" id="KW-0813">Transport</keyword>
<reference evidence="17" key="1">
    <citation type="journal article" date="2014" name="Int. J. Syst. Evol. Microbiol.">
        <title>Complete genome sequence of Corynebacterium casei LMG S-19264T (=DSM 44701T), isolated from a smear-ripened cheese.</title>
        <authorList>
            <consortium name="US DOE Joint Genome Institute (JGI-PGF)"/>
            <person name="Walter F."/>
            <person name="Albersmeier A."/>
            <person name="Kalinowski J."/>
            <person name="Ruckert C."/>
        </authorList>
    </citation>
    <scope>NUCLEOTIDE SEQUENCE</scope>
    <source>
        <strain evidence="17">KCTC 32296</strain>
    </source>
</reference>
<evidence type="ECO:0000256" key="9">
    <source>
        <dbReference type="ARBA" id="ARBA00023077"/>
    </source>
</evidence>
<evidence type="ECO:0000256" key="8">
    <source>
        <dbReference type="ARBA" id="ARBA00023065"/>
    </source>
</evidence>
<dbReference type="Gene3D" id="2.170.130.10">
    <property type="entry name" value="TonB-dependent receptor, plug domain"/>
    <property type="match status" value="1"/>
</dbReference>
<keyword evidence="11 12" id="KW-0998">Cell outer membrane</keyword>
<keyword evidence="4" id="KW-0410">Iron transport</keyword>
<evidence type="ECO:0000256" key="13">
    <source>
        <dbReference type="RuleBase" id="RU003357"/>
    </source>
</evidence>
<evidence type="ECO:0000256" key="7">
    <source>
        <dbReference type="ARBA" id="ARBA00023004"/>
    </source>
</evidence>
<feature type="chain" id="PRO_5036744252" evidence="14">
    <location>
        <begin position="24"/>
        <end position="687"/>
    </location>
</feature>
<dbReference type="PROSITE" id="PS52016">
    <property type="entry name" value="TONB_DEPENDENT_REC_3"/>
    <property type="match status" value="1"/>
</dbReference>
<name>A0A918Q8Y8_9CAUL</name>
<sequence>MTKLSCALLASASLLALPVYVHAAEADTDIPTVIVTANASSEDPSVVKTTREKLARTPGAVSVVANETYSNSYAMGLFDTLKNVSGVFAQKKFGEDSRFSIRGSGIGNNTHNRGTWLSVDGIPLNQADGSGDFQEIDPLSARYIEVYKGGNALRFGGSQLGGAVNYVTPTSYDAGYRSLLRVEGGSFGTTRAHLAYADVIGDYDLYLATTVLRADGWRDNADQEATRLTLNLGRRFGDNRSVRFIFQGNDLDQRISGALSQSEALTTPEMTSAPNYAAVKYGRNVKSARSTLQTDWQINQDWSFEGGIYAAWKHLIHPISIHIDQQSQNYGAFGRFDGKGEIGGKAYDLFIGANYRKGLVDSHMATNVLGSPGIVTGEALQNADSWDVFTEGRLFVTDELALITGGSYGWSKRDYVNHLNNANNATKDFDWFAPRIGFIWQNATGNQVFANITKSVEAPNYGALVQSPLPQFVDVQPQEAVTAEIGTRGRSAHFVWDVSLYRAEIDGEMLTYIPVDAGLPAATFNAQNTIHQGLETALDWKIGTIGGWSTVLRQTYTWSDFKFDGDKVYGDNRLPVVPEHYYRGELSFSHSHGWRVAPSVEWVPEDVWVDFANTTKAPGYTVWNLSLSKRLSPSIEVYADARNLGDERYISSVNSVTDFAKVAASARRVFWPGEGRAIFVGIKLMSR</sequence>
<feature type="domain" description="TonB-dependent receptor-like beta-barrel" evidence="15">
    <location>
        <begin position="246"/>
        <end position="644"/>
    </location>
</feature>
<evidence type="ECO:0000256" key="6">
    <source>
        <dbReference type="ARBA" id="ARBA00022729"/>
    </source>
</evidence>
<dbReference type="AlphaFoldDB" id="A0A918Q8Y8"/>
<comment type="caution">
    <text evidence="17">The sequence shown here is derived from an EMBL/GenBank/DDBJ whole genome shotgun (WGS) entry which is preliminary data.</text>
</comment>
<evidence type="ECO:0000256" key="2">
    <source>
        <dbReference type="ARBA" id="ARBA00022448"/>
    </source>
</evidence>
<reference evidence="17" key="2">
    <citation type="submission" date="2020-09" db="EMBL/GenBank/DDBJ databases">
        <authorList>
            <person name="Sun Q."/>
            <person name="Kim S."/>
        </authorList>
    </citation>
    <scope>NUCLEOTIDE SEQUENCE</scope>
    <source>
        <strain evidence="17">KCTC 32296</strain>
    </source>
</reference>
<comment type="subcellular location">
    <subcellularLocation>
        <location evidence="1 12">Cell outer membrane</location>
        <topology evidence="1 12">Multi-pass membrane protein</topology>
    </subcellularLocation>
</comment>
<evidence type="ECO:0000256" key="3">
    <source>
        <dbReference type="ARBA" id="ARBA00022452"/>
    </source>
</evidence>
<dbReference type="GO" id="GO:0009279">
    <property type="term" value="C:cell outer membrane"/>
    <property type="evidence" value="ECO:0007669"/>
    <property type="project" value="UniProtKB-SubCell"/>
</dbReference>
<dbReference type="Proteomes" id="UP000662572">
    <property type="component" value="Unassembled WGS sequence"/>
</dbReference>
<keyword evidence="6 14" id="KW-0732">Signal</keyword>
<dbReference type="InterPro" id="IPR036942">
    <property type="entry name" value="Beta-barrel_TonB_sf"/>
</dbReference>
<dbReference type="EMBL" id="BMZB01000003">
    <property type="protein sequence ID" value="GGZ37723.1"/>
    <property type="molecule type" value="Genomic_DNA"/>
</dbReference>
<evidence type="ECO:0000313" key="18">
    <source>
        <dbReference type="Proteomes" id="UP000662572"/>
    </source>
</evidence>
<comment type="similarity">
    <text evidence="12 13">Belongs to the TonB-dependent receptor family.</text>
</comment>
<keyword evidence="17" id="KW-0675">Receptor</keyword>
<dbReference type="Pfam" id="PF00593">
    <property type="entry name" value="TonB_dep_Rec_b-barrel"/>
    <property type="match status" value="1"/>
</dbReference>
<keyword evidence="5 12" id="KW-0812">Transmembrane</keyword>
<evidence type="ECO:0000256" key="1">
    <source>
        <dbReference type="ARBA" id="ARBA00004571"/>
    </source>
</evidence>
<evidence type="ECO:0000256" key="11">
    <source>
        <dbReference type="ARBA" id="ARBA00023237"/>
    </source>
</evidence>
<evidence type="ECO:0000259" key="15">
    <source>
        <dbReference type="Pfam" id="PF00593"/>
    </source>
</evidence>
<dbReference type="Gene3D" id="2.40.170.20">
    <property type="entry name" value="TonB-dependent receptor, beta-barrel domain"/>
    <property type="match status" value="1"/>
</dbReference>
<dbReference type="SUPFAM" id="SSF56935">
    <property type="entry name" value="Porins"/>
    <property type="match status" value="1"/>
</dbReference>
<protein>
    <submittedName>
        <fullName evidence="17">TonB-dependent receptor</fullName>
    </submittedName>
</protein>
<evidence type="ECO:0000313" key="17">
    <source>
        <dbReference type="EMBL" id="GGZ37723.1"/>
    </source>
</evidence>
<dbReference type="InterPro" id="IPR037066">
    <property type="entry name" value="Plug_dom_sf"/>
</dbReference>
<keyword evidence="8" id="KW-0406">Ion transport</keyword>
<accession>A0A918Q8Y8</accession>
<keyword evidence="9 13" id="KW-0798">TonB box</keyword>
<dbReference type="Pfam" id="PF07715">
    <property type="entry name" value="Plug"/>
    <property type="match status" value="1"/>
</dbReference>
<evidence type="ECO:0000256" key="4">
    <source>
        <dbReference type="ARBA" id="ARBA00022496"/>
    </source>
</evidence>
<dbReference type="InterPro" id="IPR000531">
    <property type="entry name" value="Beta-barrel_TonB"/>
</dbReference>
<dbReference type="PANTHER" id="PTHR32552:SF68">
    <property type="entry name" value="FERRICHROME OUTER MEMBRANE TRANSPORTER_PHAGE RECEPTOR"/>
    <property type="match status" value="1"/>
</dbReference>
<organism evidence="17 18">
    <name type="scientific">Asticcacaulis endophyticus</name>
    <dbReference type="NCBI Taxonomy" id="1395890"/>
    <lineage>
        <taxon>Bacteria</taxon>
        <taxon>Pseudomonadati</taxon>
        <taxon>Pseudomonadota</taxon>
        <taxon>Alphaproteobacteria</taxon>
        <taxon>Caulobacterales</taxon>
        <taxon>Caulobacteraceae</taxon>
        <taxon>Asticcacaulis</taxon>
    </lineage>
</organism>
<keyword evidence="3 12" id="KW-1134">Transmembrane beta strand</keyword>
<evidence type="ECO:0000256" key="10">
    <source>
        <dbReference type="ARBA" id="ARBA00023136"/>
    </source>
</evidence>
<evidence type="ECO:0000256" key="14">
    <source>
        <dbReference type="SAM" id="SignalP"/>
    </source>
</evidence>
<dbReference type="PANTHER" id="PTHR32552">
    <property type="entry name" value="FERRICHROME IRON RECEPTOR-RELATED"/>
    <property type="match status" value="1"/>
</dbReference>